<comment type="caution">
    <text evidence="1">The sequence shown here is derived from an EMBL/GenBank/DDBJ whole genome shotgun (WGS) entry which is preliminary data.</text>
</comment>
<accession>A0A0F9KQ45</accession>
<gene>
    <name evidence="1" type="ORF">LCGC14_1675060</name>
</gene>
<proteinExistence type="predicted"/>
<organism evidence="1">
    <name type="scientific">marine sediment metagenome</name>
    <dbReference type="NCBI Taxonomy" id="412755"/>
    <lineage>
        <taxon>unclassified sequences</taxon>
        <taxon>metagenomes</taxon>
        <taxon>ecological metagenomes</taxon>
    </lineage>
</organism>
<dbReference type="AlphaFoldDB" id="A0A0F9KQ45"/>
<evidence type="ECO:0000313" key="1">
    <source>
        <dbReference type="EMBL" id="KKM17510.1"/>
    </source>
</evidence>
<protein>
    <submittedName>
        <fullName evidence="1">Uncharacterized protein</fullName>
    </submittedName>
</protein>
<dbReference type="EMBL" id="LAZR01014433">
    <property type="protein sequence ID" value="KKM17510.1"/>
    <property type="molecule type" value="Genomic_DNA"/>
</dbReference>
<reference evidence="1" key="1">
    <citation type="journal article" date="2015" name="Nature">
        <title>Complex archaea that bridge the gap between prokaryotes and eukaryotes.</title>
        <authorList>
            <person name="Spang A."/>
            <person name="Saw J.H."/>
            <person name="Jorgensen S.L."/>
            <person name="Zaremba-Niedzwiedzka K."/>
            <person name="Martijn J."/>
            <person name="Lind A.E."/>
            <person name="van Eijk R."/>
            <person name="Schleper C."/>
            <person name="Guy L."/>
            <person name="Ettema T.J."/>
        </authorList>
    </citation>
    <scope>NUCLEOTIDE SEQUENCE</scope>
</reference>
<sequence length="54" mass="6347">MAERLTCSTCGHVKCPRCADKDIGPKTYNNCCQCELYYVWYKWMPEKGGFEYEP</sequence>
<name>A0A0F9KQ45_9ZZZZ</name>